<evidence type="ECO:0000313" key="3">
    <source>
        <dbReference type="Proteomes" id="UP000054560"/>
    </source>
</evidence>
<reference evidence="2 3" key="1">
    <citation type="submission" date="2011-02" db="EMBL/GenBank/DDBJ databases">
        <title>The Genome Sequence of Sphaeroforma arctica JP610.</title>
        <authorList>
            <consortium name="The Broad Institute Genome Sequencing Platform"/>
            <person name="Russ C."/>
            <person name="Cuomo C."/>
            <person name="Young S.K."/>
            <person name="Zeng Q."/>
            <person name="Gargeya S."/>
            <person name="Alvarado L."/>
            <person name="Berlin A."/>
            <person name="Chapman S.B."/>
            <person name="Chen Z."/>
            <person name="Freedman E."/>
            <person name="Gellesch M."/>
            <person name="Goldberg J."/>
            <person name="Griggs A."/>
            <person name="Gujja S."/>
            <person name="Heilman E."/>
            <person name="Heiman D."/>
            <person name="Howarth C."/>
            <person name="Mehta T."/>
            <person name="Neiman D."/>
            <person name="Pearson M."/>
            <person name="Roberts A."/>
            <person name="Saif S."/>
            <person name="Shea T."/>
            <person name="Shenoy N."/>
            <person name="Sisk P."/>
            <person name="Stolte C."/>
            <person name="Sykes S."/>
            <person name="White J."/>
            <person name="Yandava C."/>
            <person name="Burger G."/>
            <person name="Gray M.W."/>
            <person name="Holland P.W.H."/>
            <person name="King N."/>
            <person name="Lang F.B.F."/>
            <person name="Roger A.J."/>
            <person name="Ruiz-Trillo I."/>
            <person name="Haas B."/>
            <person name="Nusbaum C."/>
            <person name="Birren B."/>
        </authorList>
    </citation>
    <scope>NUCLEOTIDE SEQUENCE [LARGE SCALE GENOMIC DNA]</scope>
    <source>
        <strain evidence="2 3">JP610</strain>
    </source>
</reference>
<keyword evidence="3" id="KW-1185">Reference proteome</keyword>
<organism evidence="2 3">
    <name type="scientific">Sphaeroforma arctica JP610</name>
    <dbReference type="NCBI Taxonomy" id="667725"/>
    <lineage>
        <taxon>Eukaryota</taxon>
        <taxon>Ichthyosporea</taxon>
        <taxon>Ichthyophonida</taxon>
        <taxon>Sphaeroforma</taxon>
    </lineage>
</organism>
<feature type="region of interest" description="Disordered" evidence="1">
    <location>
        <begin position="15"/>
        <end position="36"/>
    </location>
</feature>
<evidence type="ECO:0000256" key="1">
    <source>
        <dbReference type="SAM" id="MobiDB-lite"/>
    </source>
</evidence>
<protein>
    <submittedName>
        <fullName evidence="2">Uncharacterized protein</fullName>
    </submittedName>
</protein>
<proteinExistence type="predicted"/>
<sequence length="76" mass="8699">MPTNWQSATAQLLSPLDSPVHSPSSSRKNLLDTEPDEKLDAATVEGCVMDYTLQFDLYDQIERWFHERLLDEVCSI</sequence>
<dbReference type="RefSeq" id="XP_014147788.1">
    <property type="nucleotide sequence ID" value="XM_014292313.1"/>
</dbReference>
<name>A0A0L0FBK7_9EUKA</name>
<dbReference type="Proteomes" id="UP000054560">
    <property type="component" value="Unassembled WGS sequence"/>
</dbReference>
<evidence type="ECO:0000313" key="2">
    <source>
        <dbReference type="EMBL" id="KNC73886.1"/>
    </source>
</evidence>
<dbReference type="EMBL" id="KQ245024">
    <property type="protein sequence ID" value="KNC73886.1"/>
    <property type="molecule type" value="Genomic_DNA"/>
</dbReference>
<gene>
    <name evidence="2" type="ORF">SARC_13555</name>
</gene>
<dbReference type="AlphaFoldDB" id="A0A0L0FBK7"/>
<accession>A0A0L0FBK7</accession>
<dbReference type="GeneID" id="25914059"/>